<dbReference type="GO" id="GO:0042813">
    <property type="term" value="F:Wnt receptor activity"/>
    <property type="evidence" value="ECO:0007669"/>
    <property type="project" value="TreeGrafter"/>
</dbReference>
<evidence type="ECO:0000256" key="2">
    <source>
        <dbReference type="ARBA" id="ARBA00008077"/>
    </source>
</evidence>
<feature type="transmembrane region" description="Helical" evidence="9">
    <location>
        <begin position="119"/>
        <end position="151"/>
    </location>
</feature>
<keyword evidence="7" id="KW-0675">Receptor</keyword>
<evidence type="ECO:0000256" key="8">
    <source>
        <dbReference type="SAM" id="MobiDB-lite"/>
    </source>
</evidence>
<name>T1KPS1_TETUR</name>
<comment type="similarity">
    <text evidence="2">Belongs to the G-protein coupled receptor Fz/Smo family.</text>
</comment>
<dbReference type="Pfam" id="PF01534">
    <property type="entry name" value="Frizzled"/>
    <property type="match status" value="1"/>
</dbReference>
<accession>T1KPS1</accession>
<dbReference type="GO" id="GO:0005886">
    <property type="term" value="C:plasma membrane"/>
    <property type="evidence" value="ECO:0007669"/>
    <property type="project" value="TreeGrafter"/>
</dbReference>
<dbReference type="PROSITE" id="PS50261">
    <property type="entry name" value="G_PROTEIN_RECEP_F2_4"/>
    <property type="match status" value="1"/>
</dbReference>
<evidence type="ECO:0000256" key="5">
    <source>
        <dbReference type="ARBA" id="ARBA00022989"/>
    </source>
</evidence>
<dbReference type="Proteomes" id="UP000015104">
    <property type="component" value="Unassembled WGS sequence"/>
</dbReference>
<feature type="transmembrane region" description="Helical" evidence="9">
    <location>
        <begin position="261"/>
        <end position="284"/>
    </location>
</feature>
<dbReference type="GO" id="GO:0035567">
    <property type="term" value="P:non-canonical Wnt signaling pathway"/>
    <property type="evidence" value="ECO:0007669"/>
    <property type="project" value="TreeGrafter"/>
</dbReference>
<reference evidence="11" key="2">
    <citation type="submission" date="2015-06" db="UniProtKB">
        <authorList>
            <consortium name="EnsemblMetazoa"/>
        </authorList>
    </citation>
    <scope>IDENTIFICATION</scope>
</reference>
<dbReference type="InterPro" id="IPR015526">
    <property type="entry name" value="Frizzled/SFRP"/>
</dbReference>
<feature type="region of interest" description="Disordered" evidence="8">
    <location>
        <begin position="756"/>
        <end position="781"/>
    </location>
</feature>
<dbReference type="InterPro" id="IPR000539">
    <property type="entry name" value="Frizzled/Smoothened_7TM"/>
</dbReference>
<feature type="transmembrane region" description="Helical" evidence="9">
    <location>
        <begin position="78"/>
        <end position="99"/>
    </location>
</feature>
<evidence type="ECO:0000256" key="9">
    <source>
        <dbReference type="SAM" id="Phobius"/>
    </source>
</evidence>
<feature type="transmembrane region" description="Helical" evidence="9">
    <location>
        <begin position="172"/>
        <end position="190"/>
    </location>
</feature>
<dbReference type="AlphaFoldDB" id="T1KPS1"/>
<dbReference type="KEGG" id="tut:107366251"/>
<evidence type="ECO:0000256" key="6">
    <source>
        <dbReference type="ARBA" id="ARBA00023136"/>
    </source>
</evidence>
<dbReference type="HOGENOM" id="CLU_358772_0_0_1"/>
<comment type="subcellular location">
    <subcellularLocation>
        <location evidence="1">Membrane</location>
        <topology evidence="1">Multi-pass membrane protein</topology>
    </subcellularLocation>
</comment>
<organism evidence="11 12">
    <name type="scientific">Tetranychus urticae</name>
    <name type="common">Two-spotted spider mite</name>
    <dbReference type="NCBI Taxonomy" id="32264"/>
    <lineage>
        <taxon>Eukaryota</taxon>
        <taxon>Metazoa</taxon>
        <taxon>Ecdysozoa</taxon>
        <taxon>Arthropoda</taxon>
        <taxon>Chelicerata</taxon>
        <taxon>Arachnida</taxon>
        <taxon>Acari</taxon>
        <taxon>Acariformes</taxon>
        <taxon>Trombidiformes</taxon>
        <taxon>Prostigmata</taxon>
        <taxon>Eleutherengona</taxon>
        <taxon>Raphignathae</taxon>
        <taxon>Tetranychoidea</taxon>
        <taxon>Tetranychidae</taxon>
        <taxon>Tetranychus</taxon>
    </lineage>
</organism>
<dbReference type="EnsemblMetazoa" id="tetur17g01520.1">
    <property type="protein sequence ID" value="tetur17g01520.1"/>
    <property type="gene ID" value="tetur17g01520"/>
</dbReference>
<dbReference type="eggNOG" id="KOG3577">
    <property type="taxonomic scope" value="Eukaryota"/>
</dbReference>
<gene>
    <name evidence="11" type="primary">107366251</name>
</gene>
<evidence type="ECO:0000256" key="7">
    <source>
        <dbReference type="ARBA" id="ARBA00023170"/>
    </source>
</evidence>
<evidence type="ECO:0000313" key="12">
    <source>
        <dbReference type="Proteomes" id="UP000015104"/>
    </source>
</evidence>
<dbReference type="PRINTS" id="PR00489">
    <property type="entry name" value="FRIZZLED"/>
</dbReference>
<evidence type="ECO:0000256" key="3">
    <source>
        <dbReference type="ARBA" id="ARBA00022473"/>
    </source>
</evidence>
<feature type="transmembrane region" description="Helical" evidence="9">
    <location>
        <begin position="336"/>
        <end position="356"/>
    </location>
</feature>
<dbReference type="EMBL" id="CAEY01000336">
    <property type="status" value="NOT_ANNOTATED_CDS"/>
    <property type="molecule type" value="Genomic_DNA"/>
</dbReference>
<keyword evidence="3" id="KW-0217">Developmental protein</keyword>
<dbReference type="OrthoDB" id="10064659at2759"/>
<dbReference type="InterPro" id="IPR017981">
    <property type="entry name" value="GPCR_2-like_7TM"/>
</dbReference>
<dbReference type="STRING" id="32264.T1KPS1"/>
<protein>
    <recommendedName>
        <fullName evidence="10">G-protein coupled receptors family 2 profile 2 domain-containing protein</fullName>
    </recommendedName>
</protein>
<keyword evidence="5 9" id="KW-1133">Transmembrane helix</keyword>
<feature type="region of interest" description="Disordered" evidence="8">
    <location>
        <begin position="581"/>
        <end position="604"/>
    </location>
</feature>
<evidence type="ECO:0000256" key="1">
    <source>
        <dbReference type="ARBA" id="ARBA00004141"/>
    </source>
</evidence>
<reference evidence="12" key="1">
    <citation type="submission" date="2011-08" db="EMBL/GenBank/DDBJ databases">
        <authorList>
            <person name="Rombauts S."/>
        </authorList>
    </citation>
    <scope>NUCLEOTIDE SEQUENCE</scope>
    <source>
        <strain evidence="12">London</strain>
    </source>
</reference>
<feature type="domain" description="G-protein coupled receptors family 2 profile 2" evidence="10">
    <location>
        <begin position="43"/>
        <end position="269"/>
    </location>
</feature>
<feature type="transmembrane region" description="Helical" evidence="9">
    <location>
        <begin position="45"/>
        <end position="66"/>
    </location>
</feature>
<dbReference type="Gene3D" id="1.20.1070.10">
    <property type="entry name" value="Rhodopsin 7-helix transmembrane proteins"/>
    <property type="match status" value="1"/>
</dbReference>
<sequence>MWLKCKYPLTPTEDSNIWYPEIDGCGLLCNITLISTEDQTSIQNIVWYAGLSVIIFLSLCLFTFRVDWKSANRYPSVGIYYLSICLFLHYIGWMVQFFYTKQSIVCRHDNTRRYSEPGSPGSALCILVFFLIYYFGIAALIWLVIVCYLWYHKLKVPKGNFNDLIEKRRQPMHVFAWSIPFALTVMIILLNKIDSYPMLGICFVSSDEPIMQIFVWIPIILCLSVGIFNTSKTMHVLIKAKSVAVSHLTKRRKRDATINRMLIRLGIFWCCLLKFFAVVIYAQITDHLNSHKWKKKLDNLVLCSIDSMIPKLDPNRTAECEPNVSAPSLSHLKIQLFVWFSVGFTIIIWLFTRASWEAWRRFFLKKCDAYSIGRHGRKHEMLAKAYKYRRATKYNQESLHGDPVDMNLTSATSQEISTEWLANFPKFLQRRAAITSLTNANHYLSRYRTYNNNNNSSISDTSMQQGLSCGSMISNHQSLDSQASIDIISRHVRRKTKKERVRLSSKIGLWKRRGSDSSIQSNNLAIISNQIRSHDAVTRATSTGDLQLPGPSSVLPACSYLPSSFPHPTAYPVMSPTFSVMSRPRTDKPPVNHPFTHGMSQQGDSLINPLQERRRPDSSINGSSASASQQNANLGVGYLNSFNCTMSMSGQPLGPFANPNLMVNGCGPPNGIPNYFGFSAPTPFSQQPPTSSLYNPYYPLVPCAPFSNGASNLDELQSINRAREACLPLITGVDTCSEDGEKKFLPIAISDSEGFTDGGFGPSVSRTTSRTARRLQGSSCK</sequence>
<keyword evidence="6 9" id="KW-0472">Membrane</keyword>
<evidence type="ECO:0000259" key="10">
    <source>
        <dbReference type="PROSITE" id="PS50261"/>
    </source>
</evidence>
<dbReference type="SMART" id="SM01330">
    <property type="entry name" value="Frizzled"/>
    <property type="match status" value="1"/>
</dbReference>
<dbReference type="PANTHER" id="PTHR11309">
    <property type="entry name" value="FRIZZLED"/>
    <property type="match status" value="1"/>
</dbReference>
<keyword evidence="4 9" id="KW-0812">Transmembrane</keyword>
<dbReference type="GO" id="GO:0060070">
    <property type="term" value="P:canonical Wnt signaling pathway"/>
    <property type="evidence" value="ECO:0007669"/>
    <property type="project" value="TreeGrafter"/>
</dbReference>
<dbReference type="GO" id="GO:0017147">
    <property type="term" value="F:Wnt-protein binding"/>
    <property type="evidence" value="ECO:0007669"/>
    <property type="project" value="TreeGrafter"/>
</dbReference>
<proteinExistence type="inferred from homology"/>
<evidence type="ECO:0000256" key="4">
    <source>
        <dbReference type="ARBA" id="ARBA00022692"/>
    </source>
</evidence>
<feature type="transmembrane region" description="Helical" evidence="9">
    <location>
        <begin position="210"/>
        <end position="229"/>
    </location>
</feature>
<evidence type="ECO:0000313" key="11">
    <source>
        <dbReference type="EnsemblMetazoa" id="tetur17g01520.1"/>
    </source>
</evidence>
<keyword evidence="12" id="KW-1185">Reference proteome</keyword>